<feature type="transmembrane region" description="Helical" evidence="2">
    <location>
        <begin position="272"/>
        <end position="290"/>
    </location>
</feature>
<evidence type="ECO:0000256" key="2">
    <source>
        <dbReference type="SAM" id="Phobius"/>
    </source>
</evidence>
<feature type="transmembrane region" description="Helical" evidence="2">
    <location>
        <begin position="356"/>
        <end position="379"/>
    </location>
</feature>
<keyword evidence="2" id="KW-0812">Transmembrane</keyword>
<protein>
    <submittedName>
        <fullName evidence="3">Uncharacterized protein</fullName>
    </submittedName>
</protein>
<dbReference type="RefSeq" id="WP_006066316.1">
    <property type="nucleotide sequence ID" value="NZ_CP031305.1"/>
</dbReference>
<feature type="transmembrane region" description="Helical" evidence="2">
    <location>
        <begin position="500"/>
        <end position="524"/>
    </location>
</feature>
<keyword evidence="2" id="KW-0472">Membrane</keyword>
<feature type="transmembrane region" description="Helical" evidence="2">
    <location>
        <begin position="218"/>
        <end position="238"/>
    </location>
</feature>
<dbReference type="EMBL" id="CP031305">
    <property type="protein sequence ID" value="QCC53819.1"/>
    <property type="molecule type" value="Genomic_DNA"/>
</dbReference>
<evidence type="ECO:0000313" key="4">
    <source>
        <dbReference type="Proteomes" id="UP000296822"/>
    </source>
</evidence>
<dbReference type="AlphaFoldDB" id="A0A4D6HIM9"/>
<dbReference type="InterPro" id="IPR055941">
    <property type="entry name" value="DUF7519"/>
</dbReference>
<dbReference type="KEGG" id="nbg:DV706_04540"/>
<feature type="compositionally biased region" description="Polar residues" evidence="1">
    <location>
        <begin position="1"/>
        <end position="20"/>
    </location>
</feature>
<accession>A0A4D6HIM9</accession>
<dbReference type="Proteomes" id="UP000296822">
    <property type="component" value="Chromosome"/>
</dbReference>
<keyword evidence="2" id="KW-1133">Transmembrane helix</keyword>
<feature type="transmembrane region" description="Helical" evidence="2">
    <location>
        <begin position="399"/>
        <end position="427"/>
    </location>
</feature>
<feature type="transmembrane region" description="Helical" evidence="2">
    <location>
        <begin position="54"/>
        <end position="72"/>
    </location>
</feature>
<organism evidence="3 4">
    <name type="scientific">Natronorubrum bangense</name>
    <dbReference type="NCBI Taxonomy" id="61858"/>
    <lineage>
        <taxon>Archaea</taxon>
        <taxon>Methanobacteriati</taxon>
        <taxon>Methanobacteriota</taxon>
        <taxon>Stenosarchaea group</taxon>
        <taxon>Halobacteria</taxon>
        <taxon>Halobacteriales</taxon>
        <taxon>Natrialbaceae</taxon>
        <taxon>Natronorubrum</taxon>
    </lineage>
</organism>
<reference evidence="3 4" key="1">
    <citation type="journal article" date="2019" name="Nat. Commun.">
        <title>A new type of DNA phosphorothioation-based antiviral system in archaea.</title>
        <authorList>
            <person name="Xiong L."/>
            <person name="Liu S."/>
            <person name="Chen S."/>
            <person name="Xiao Y."/>
            <person name="Zhu B."/>
            <person name="Gao Y."/>
            <person name="Zhang Y."/>
            <person name="Chen B."/>
            <person name="Luo J."/>
            <person name="Deng Z."/>
            <person name="Chen X."/>
            <person name="Wang L."/>
            <person name="Chen S."/>
        </authorList>
    </citation>
    <scope>NUCLEOTIDE SEQUENCE [LARGE SCALE GENOMIC DNA]</scope>
    <source>
        <strain evidence="3 4">JCM 10635</strain>
    </source>
</reference>
<gene>
    <name evidence="3" type="ORF">DV706_04540</name>
</gene>
<feature type="transmembrane region" description="Helical" evidence="2">
    <location>
        <begin position="78"/>
        <end position="95"/>
    </location>
</feature>
<proteinExistence type="predicted"/>
<feature type="transmembrane region" description="Helical" evidence="2">
    <location>
        <begin position="310"/>
        <end position="336"/>
    </location>
</feature>
<feature type="transmembrane region" description="Helical" evidence="2">
    <location>
        <begin position="439"/>
        <end position="459"/>
    </location>
</feature>
<dbReference type="Pfam" id="PF24363">
    <property type="entry name" value="DUF7519"/>
    <property type="match status" value="1"/>
</dbReference>
<dbReference type="GeneID" id="39850506"/>
<evidence type="ECO:0000256" key="1">
    <source>
        <dbReference type="SAM" id="MobiDB-lite"/>
    </source>
</evidence>
<sequence length="556" mass="56008">MTPDSITGTGTDRGQEGTSARSRRSVALETGKYALTAGRRGLWRALARPTASDVVMIACTLAIGIGIGSRLVGFELAALAMGAGLGAAMVTMLLGSTRPLVRGLGGVLVVPVSVLFSSPALLAGALVLTSSGIGVVSALTVWALVIAAFAAGVAPWNRLGNGGVRRGATGTTLAALGVVGVVALRVAPESAVRDRTSAAVVDVLGVAGDAVIAANDSWAVVSFAGLVLLAALISSRALRYLPFERIVPPDRRGSLAAGIARLRWVCSRVSRVALVLVIVAVAASSVSARFETRPVTPAELQTGLPAPVGTGLATLVTASGLRFVLVVLTAVALALLGLEWGRRLLGRNVARVCARLLAPVVGGAAVTLVVAQALSGRALETDLEGALEGAVPPSVVELIGAFPAFALAAAVLVVTLTVLGSMLWFVTVVRTFRILPPQAIGAALAAGAVGVLAVGLAIAGQVEPAILTATGAFVLWDIGEYADGVRTELGSGAATLRAELVHIGGAVLTGAVVAVATVACYRWAMRELTITTPAHAAVTVGTGLLAVVLVVWALRG</sequence>
<name>A0A4D6HIM9_9EURY</name>
<feature type="transmembrane region" description="Helical" evidence="2">
    <location>
        <begin position="133"/>
        <end position="156"/>
    </location>
</feature>
<feature type="transmembrane region" description="Helical" evidence="2">
    <location>
        <begin position="107"/>
        <end position="127"/>
    </location>
</feature>
<feature type="transmembrane region" description="Helical" evidence="2">
    <location>
        <begin position="168"/>
        <end position="187"/>
    </location>
</feature>
<evidence type="ECO:0000313" key="3">
    <source>
        <dbReference type="EMBL" id="QCC53819.1"/>
    </source>
</evidence>
<feature type="region of interest" description="Disordered" evidence="1">
    <location>
        <begin position="1"/>
        <end position="22"/>
    </location>
</feature>
<feature type="transmembrane region" description="Helical" evidence="2">
    <location>
        <begin position="536"/>
        <end position="554"/>
    </location>
</feature>